<dbReference type="Proteomes" id="UP000584931">
    <property type="component" value="Unassembled WGS sequence"/>
</dbReference>
<comment type="caution">
    <text evidence="1">The sequence shown here is derived from an EMBL/GenBank/DDBJ whole genome shotgun (WGS) entry which is preliminary data.</text>
</comment>
<evidence type="ECO:0000313" key="1">
    <source>
        <dbReference type="EMBL" id="NYH53021.1"/>
    </source>
</evidence>
<evidence type="ECO:0000313" key="2">
    <source>
        <dbReference type="Proteomes" id="UP000584931"/>
    </source>
</evidence>
<accession>A0A7Y9XBZ7</accession>
<name>A0A7Y9XBZ7_9ACTN</name>
<proteinExistence type="predicted"/>
<dbReference type="AlphaFoldDB" id="A0A7Y9XBZ7"/>
<dbReference type="RefSeq" id="WP_273474171.1">
    <property type="nucleotide sequence ID" value="NZ_JACCHL010000001.1"/>
</dbReference>
<gene>
    <name evidence="1" type="ORF">HNR06_002610</name>
</gene>
<sequence length="41" mass="4554">MTDPYRNLHETTIAYDSLKDTVNALQSRYIALSRGAAGNPE</sequence>
<dbReference type="EMBL" id="JACCHL010000001">
    <property type="protein sequence ID" value="NYH53021.1"/>
    <property type="molecule type" value="Genomic_DNA"/>
</dbReference>
<reference evidence="1 2" key="1">
    <citation type="submission" date="2020-07" db="EMBL/GenBank/DDBJ databases">
        <title>Sequencing the genomes of 1000 actinobacteria strains.</title>
        <authorList>
            <person name="Klenk H.-P."/>
        </authorList>
    </citation>
    <scope>NUCLEOTIDE SEQUENCE [LARGE SCALE GENOMIC DNA]</scope>
    <source>
        <strain evidence="1 2">DSM 45278</strain>
    </source>
</reference>
<protein>
    <submittedName>
        <fullName evidence="1">Uncharacterized protein</fullName>
    </submittedName>
</protein>
<organism evidence="1 2">
    <name type="scientific">Nocardiopsis sinuspersici</name>
    <dbReference type="NCBI Taxonomy" id="501010"/>
    <lineage>
        <taxon>Bacteria</taxon>
        <taxon>Bacillati</taxon>
        <taxon>Actinomycetota</taxon>
        <taxon>Actinomycetes</taxon>
        <taxon>Streptosporangiales</taxon>
        <taxon>Nocardiopsidaceae</taxon>
        <taxon>Nocardiopsis</taxon>
    </lineage>
</organism>